<dbReference type="PANTHER" id="PTHR43109">
    <property type="entry name" value="NUCLEOSIDE DIPHOSPHATE KINASE 7"/>
    <property type="match status" value="1"/>
</dbReference>
<comment type="similarity">
    <text evidence="3">Belongs to the NDK family.</text>
</comment>
<feature type="compositionally biased region" description="Polar residues" evidence="5">
    <location>
        <begin position="326"/>
        <end position="336"/>
    </location>
</feature>
<keyword evidence="4" id="KW-0175">Coiled coil</keyword>
<dbReference type="CDD" id="cd22249">
    <property type="entry name" value="UDM1_RNF168_RNF169-like"/>
    <property type="match status" value="1"/>
</dbReference>
<reference evidence="7" key="1">
    <citation type="submission" date="2019-08" db="EMBL/GenBank/DDBJ databases">
        <title>The improved chromosome-level genome for the pearl oyster Pinctada fucata martensii using PacBio sequencing and Hi-C.</title>
        <authorList>
            <person name="Zheng Z."/>
        </authorList>
    </citation>
    <scope>NUCLEOTIDE SEQUENCE</scope>
    <source>
        <strain evidence="7">ZZ-2019</strain>
        <tissue evidence="7">Adductor muscle</tissue>
    </source>
</reference>
<comment type="caution">
    <text evidence="7">The sequence shown here is derived from an EMBL/GenBank/DDBJ whole genome shotgun (WGS) entry which is preliminary data.</text>
</comment>
<feature type="region of interest" description="Disordered" evidence="5">
    <location>
        <begin position="1102"/>
        <end position="1125"/>
    </location>
</feature>
<feature type="region of interest" description="Disordered" evidence="5">
    <location>
        <begin position="347"/>
        <end position="366"/>
    </location>
</feature>
<dbReference type="InterPro" id="IPR034907">
    <property type="entry name" value="NDK-like_dom"/>
</dbReference>
<dbReference type="Gene3D" id="3.30.70.141">
    <property type="entry name" value="Nucleoside diphosphate kinase-like domain"/>
    <property type="match status" value="3"/>
</dbReference>
<name>A0AA88YU91_PINIB</name>
<gene>
    <name evidence="7" type="ORF">FSP39_018349</name>
</gene>
<dbReference type="SUPFAM" id="SSF54919">
    <property type="entry name" value="Nucleoside diphosphate kinase, NDK"/>
    <property type="match status" value="4"/>
</dbReference>
<evidence type="ECO:0000313" key="7">
    <source>
        <dbReference type="EMBL" id="KAK3107616.1"/>
    </source>
</evidence>
<proteinExistence type="inferred from homology"/>
<feature type="region of interest" description="Disordered" evidence="5">
    <location>
        <begin position="1853"/>
        <end position="1903"/>
    </location>
</feature>
<dbReference type="Proteomes" id="UP001186944">
    <property type="component" value="Unassembled WGS sequence"/>
</dbReference>
<feature type="compositionally biased region" description="Polar residues" evidence="5">
    <location>
        <begin position="106"/>
        <end position="120"/>
    </location>
</feature>
<feature type="compositionally biased region" description="Acidic residues" evidence="5">
    <location>
        <begin position="1"/>
        <end position="10"/>
    </location>
</feature>
<comment type="caution">
    <text evidence="3">Lacks conserved residue(s) required for the propagation of feature annotation.</text>
</comment>
<feature type="region of interest" description="Disordered" evidence="5">
    <location>
        <begin position="1"/>
        <end position="34"/>
    </location>
</feature>
<dbReference type="EMBL" id="VSWD01000002">
    <property type="protein sequence ID" value="KAK3107616.1"/>
    <property type="molecule type" value="Genomic_DNA"/>
</dbReference>
<evidence type="ECO:0000256" key="2">
    <source>
        <dbReference type="ARBA" id="ARBA00022490"/>
    </source>
</evidence>
<sequence length="1937" mass="216569">MMDSSDEGSDNELFVPRSSRQTRNVAEEFPIPEHSQLKPKLDSIFAEVEKNLPSIDFDLSDVSSDNDEPQIFNRPLKATTFDDDKDLDTSLNSETLSGLLPPGIESTWTEQRASTSSTDPYDNDAAAKKQSKGKGLVSRGTSSWTEFVVETREDKSKFPERPQPVKVQNWMESADDALSMIEKELTTHPTRVDSSQQTTQTDDTEKYESEETAEGPKKSSSHSSTGDFDTDDKRMNQQVMKEEQRRNEQDIVTNMVSPTAPRLLSSVNALNIDLVLHSLNEENFSVPAIIREAWAQQQRRIETIYAAGEGCNRMVEQNSSEEKKSTSSCGTNTTDAQPMKVLTPRPWKSVTEPVEEPKPSVRPGDTSATVFIDLRNFDEKNKEKQQNIERVKQILNIDQESSSDDSDSEQDMGLWFEQRRKMKQQLAARTGTETKLTKPKSLSAEGFKKPPRVIHLPEKDNKQRDNDGEITEDMDEAERLAIEERRKAREAEREKIRKMEETRKLREEREAERQSRLRLAKRLEALRPSASVGGKQDCAEATPVVFDLEASYEPAPHTLPVTLRPDIEVLLLTVHLSSNGEIILHRGKTNKSVDTGNTYLHMYEMCGVDTGNSYLYMYEMCGVDAGNSYLYMYEMCGVDTGNSYLHMYEMCGVDTGNSYLHMYEMCDVDTGKSFLHMYEMCDVDTSNSYLYMYEMCDVDTGNSFLHMYEMCGVDTGNSYLHMYEMCGVDTGNSYLHMFEMCDVDTGNSYLYMYEMCGVDTGVGLSASYTVLVTWLLSLVPDNFDFFLPNGSSSKPGQTMFYDSPFHVIGLQQLWMDEHLNLVVAITPTKEFDAKYVPNKSKKSKLKDEVKDSSPFHQLVSKFLSTNTLHSVCPWLQDLVSVEVPGESSGYTYRPPLPNITTKPLSTFIQIKPDQSAASKVFNSAVGFFWQTVDNDEALFEQTLNDSAVLYDTQITMSLVYKKIFRDSRSMMGIFNRVLQEGLDLAGIRLVYPGKPLISLASGNSYVPNQNQNAQSENEILNKIGPVLSIALRGTFARSIWLDAVGPSDPVLARRTDPNSLCALYGGDSRDECLLFCPRNPSRIQTELSRWFGARVPPGGVIDVGTPYTRKDHSRSGSPNRRKSKRVTFSEDLDLDKNVSLQHRPAASLSATTKSGIFLVLSPLMPPKCFGIVMATCQRRGYQVRGIRRQRLTSKKAGCLGVSSSQLSAFCPTHSDSSDLDLRPSSHGCDPTSPCTVLLLEKENATHSAASLIEACMIQLTLSGTMAKIQLSCNFDVQSGHLLHAARYSDSLLTNLGGDFTKCIDHEIQVNPSFIIPKLYTNPEVEQVVVLLMLGHDILKSSGLFVGKLLNAVPYGKTAPVLLLKEGFELLGIKWVATLTKSQAKEVNPYELGDKLWKDAIHTLTTEPALVLALRSVDGFRKLQSIIPSIDTSKKSGHIDYIMSSNAEEAYAFTRAFFTDRELFSDPKARTLSAYMPSDNVNVDPSGKQSSHKEDISRDSIFHFMLRGPRPITTLLVIKPRALKKHLPKLLRKISQEGFKVVGLKLQVLDQAEARKLVPAEARGDEALVKQHVDYLVSGPSLSLVLCRENAVRKLLDLLGPQDPLSARRQNQFLWRGTFGVDSVVNGLHGSIDYVSSIEEQKSFFPCGLCCKPTDDLIVEKIESPAVDSQIDTGFHDNRSVNLHQLTDNQQEVLEHHLLMQTTCVILKPPLVTVQDKGQYPYVELIEGMLKQGFEITGARMVWLTQEQAQVYLHIVNAGSFRDVPLLTSGPCIVLALQRDNAVLAFESIMGSDYGSESLIGRYGALIGRPADIQEVFNFKKKFTAMTGLLHDRPFQTSLGKTNEGGDLQQHQAAAPTAKPQNIQCKNTEQTSTGRDAKGTRNVNAQHSSKHQTQRTTHKPTRPMGTRCRLRTAICHGNSRRYGYPGLRAHNPPTFPIT</sequence>
<dbReference type="Pfam" id="PF00334">
    <property type="entry name" value="NDK"/>
    <property type="match status" value="2"/>
</dbReference>
<feature type="coiled-coil region" evidence="4">
    <location>
        <begin position="474"/>
        <end position="511"/>
    </location>
</feature>
<evidence type="ECO:0000256" key="4">
    <source>
        <dbReference type="SAM" id="Coils"/>
    </source>
</evidence>
<accession>A0AA88YU91</accession>
<keyword evidence="8" id="KW-1185">Reference proteome</keyword>
<comment type="subcellular location">
    <subcellularLocation>
        <location evidence="1">Cytoplasm</location>
    </subcellularLocation>
</comment>
<dbReference type="SMART" id="SM00562">
    <property type="entry name" value="NDK"/>
    <property type="match status" value="1"/>
</dbReference>
<evidence type="ECO:0000259" key="6">
    <source>
        <dbReference type="SMART" id="SM00562"/>
    </source>
</evidence>
<dbReference type="InterPro" id="IPR036850">
    <property type="entry name" value="NDK-like_dom_sf"/>
</dbReference>
<dbReference type="GO" id="GO:0005879">
    <property type="term" value="C:axonemal microtubule"/>
    <property type="evidence" value="ECO:0007669"/>
    <property type="project" value="TreeGrafter"/>
</dbReference>
<keyword evidence="2" id="KW-0963">Cytoplasm</keyword>
<evidence type="ECO:0000313" key="8">
    <source>
        <dbReference type="Proteomes" id="UP001186944"/>
    </source>
</evidence>
<feature type="domain" description="Nucleoside diphosphate kinase-like" evidence="6">
    <location>
        <begin position="1512"/>
        <end position="1650"/>
    </location>
</feature>
<protein>
    <recommendedName>
        <fullName evidence="6">Nucleoside diphosphate kinase-like domain-containing protein</fullName>
    </recommendedName>
</protein>
<feature type="region of interest" description="Disordered" evidence="5">
    <location>
        <begin position="427"/>
        <end position="446"/>
    </location>
</feature>
<dbReference type="PANTHER" id="PTHR43109:SF3">
    <property type="entry name" value="DYNEIN AXONEMAL ASSEMBLY FACTOR 8"/>
    <property type="match status" value="1"/>
</dbReference>
<feature type="region of interest" description="Disordered" evidence="5">
    <location>
        <begin position="57"/>
        <end position="168"/>
    </location>
</feature>
<feature type="compositionally biased region" description="Polar residues" evidence="5">
    <location>
        <begin position="1858"/>
        <end position="1873"/>
    </location>
</feature>
<feature type="compositionally biased region" description="Basic and acidic residues" evidence="5">
    <location>
        <begin position="149"/>
        <end position="160"/>
    </location>
</feature>
<feature type="compositionally biased region" description="Basic residues" evidence="5">
    <location>
        <begin position="1887"/>
        <end position="1900"/>
    </location>
</feature>
<evidence type="ECO:0000256" key="3">
    <source>
        <dbReference type="PROSITE-ProRule" id="PRU00706"/>
    </source>
</evidence>
<feature type="region of interest" description="Disordered" evidence="5">
    <location>
        <begin position="316"/>
        <end position="339"/>
    </location>
</feature>
<feature type="region of interest" description="Disordered" evidence="5">
    <location>
        <begin position="186"/>
        <end position="232"/>
    </location>
</feature>
<dbReference type="PROSITE" id="PS51374">
    <property type="entry name" value="NDPK_LIKE"/>
    <property type="match status" value="2"/>
</dbReference>
<evidence type="ECO:0000256" key="5">
    <source>
        <dbReference type="SAM" id="MobiDB-lite"/>
    </source>
</evidence>
<evidence type="ECO:0000256" key="1">
    <source>
        <dbReference type="ARBA" id="ARBA00004496"/>
    </source>
</evidence>
<organism evidence="7 8">
    <name type="scientific">Pinctada imbricata</name>
    <name type="common">Atlantic pearl-oyster</name>
    <name type="synonym">Pinctada martensii</name>
    <dbReference type="NCBI Taxonomy" id="66713"/>
    <lineage>
        <taxon>Eukaryota</taxon>
        <taxon>Metazoa</taxon>
        <taxon>Spiralia</taxon>
        <taxon>Lophotrochozoa</taxon>
        <taxon>Mollusca</taxon>
        <taxon>Bivalvia</taxon>
        <taxon>Autobranchia</taxon>
        <taxon>Pteriomorphia</taxon>
        <taxon>Pterioida</taxon>
        <taxon>Pterioidea</taxon>
        <taxon>Pteriidae</taxon>
        <taxon>Pinctada</taxon>
    </lineage>
</organism>
<feature type="compositionally biased region" description="Basic and acidic residues" evidence="5">
    <location>
        <begin position="203"/>
        <end position="217"/>
    </location>
</feature>